<name>A0A3D3RFH3_9PLAN</name>
<protein>
    <submittedName>
        <fullName evidence="1">Transcriptional regulator</fullName>
    </submittedName>
</protein>
<dbReference type="AlphaFoldDB" id="A0A3D3RFH3"/>
<dbReference type="Proteomes" id="UP000263642">
    <property type="component" value="Unassembled WGS sequence"/>
</dbReference>
<dbReference type="RefSeq" id="WP_278447718.1">
    <property type="nucleotide sequence ID" value="NZ_JAVJRM010000020.1"/>
</dbReference>
<evidence type="ECO:0000313" key="1">
    <source>
        <dbReference type="EMBL" id="HCO27584.1"/>
    </source>
</evidence>
<reference evidence="1 2" key="1">
    <citation type="journal article" date="2018" name="Nat. Biotechnol.">
        <title>A standardized bacterial taxonomy based on genome phylogeny substantially revises the tree of life.</title>
        <authorList>
            <person name="Parks D.H."/>
            <person name="Chuvochina M."/>
            <person name="Waite D.W."/>
            <person name="Rinke C."/>
            <person name="Skarshewski A."/>
            <person name="Chaumeil P.A."/>
            <person name="Hugenholtz P."/>
        </authorList>
    </citation>
    <scope>NUCLEOTIDE SEQUENCE [LARGE SCALE GENOMIC DNA]</scope>
    <source>
        <strain evidence="1">UBA9375</strain>
    </source>
</reference>
<evidence type="ECO:0000313" key="2">
    <source>
        <dbReference type="Proteomes" id="UP000263642"/>
    </source>
</evidence>
<organism evidence="1 2">
    <name type="scientific">Gimesia maris</name>
    <dbReference type="NCBI Taxonomy" id="122"/>
    <lineage>
        <taxon>Bacteria</taxon>
        <taxon>Pseudomonadati</taxon>
        <taxon>Planctomycetota</taxon>
        <taxon>Planctomycetia</taxon>
        <taxon>Planctomycetales</taxon>
        <taxon>Planctomycetaceae</taxon>
        <taxon>Gimesia</taxon>
    </lineage>
</organism>
<accession>A0A3D3RFH3</accession>
<sequence>MNQKAIRFNQPDPDTIPAEIAALGDIISTFAYPEQKQLSACYQKIVKYSQRRIEILNMLTDSLSQMRLDSKLLLFDLDITREERDRAIAQLEEREW</sequence>
<gene>
    <name evidence="1" type="ORF">DIT97_32990</name>
</gene>
<comment type="caution">
    <text evidence="1">The sequence shown here is derived from an EMBL/GenBank/DDBJ whole genome shotgun (WGS) entry which is preliminary data.</text>
</comment>
<dbReference type="EMBL" id="DQAY01000201">
    <property type="protein sequence ID" value="HCO27584.1"/>
    <property type="molecule type" value="Genomic_DNA"/>
</dbReference>
<proteinExistence type="predicted"/>